<feature type="compositionally biased region" description="Acidic residues" evidence="1">
    <location>
        <begin position="137"/>
        <end position="153"/>
    </location>
</feature>
<organism evidence="2 3">
    <name type="scientific">Chlamydomonas incerta</name>
    <dbReference type="NCBI Taxonomy" id="51695"/>
    <lineage>
        <taxon>Eukaryota</taxon>
        <taxon>Viridiplantae</taxon>
        <taxon>Chlorophyta</taxon>
        <taxon>core chlorophytes</taxon>
        <taxon>Chlorophyceae</taxon>
        <taxon>CS clade</taxon>
        <taxon>Chlamydomonadales</taxon>
        <taxon>Chlamydomonadaceae</taxon>
        <taxon>Chlamydomonas</taxon>
    </lineage>
</organism>
<evidence type="ECO:0000313" key="2">
    <source>
        <dbReference type="EMBL" id="KAG2429777.1"/>
    </source>
</evidence>
<evidence type="ECO:0000256" key="1">
    <source>
        <dbReference type="SAM" id="MobiDB-lite"/>
    </source>
</evidence>
<proteinExistence type="predicted"/>
<feature type="region of interest" description="Disordered" evidence="1">
    <location>
        <begin position="75"/>
        <end position="165"/>
    </location>
</feature>
<feature type="region of interest" description="Disordered" evidence="1">
    <location>
        <begin position="182"/>
        <end position="206"/>
    </location>
</feature>
<dbReference type="EMBL" id="JAEHOC010000029">
    <property type="protein sequence ID" value="KAG2429777.1"/>
    <property type="molecule type" value="Genomic_DNA"/>
</dbReference>
<evidence type="ECO:0000313" key="3">
    <source>
        <dbReference type="Proteomes" id="UP000650467"/>
    </source>
</evidence>
<sequence>MPLTRVAADPWAASHSVPQFTPLPVDTTSQHVPLTAERAEEVVRTHIERTRPSLDAGALLDEAALAEAAGLLLNPAAPPNAVGRTNSTPGRQMGGRGGVSGVGLGLGVHVGPQLHDGYDSGPPTRSPSKRRGPRIGEEEDEEEEEGEEEDESDGEGRAAPSPATRARMLDPDLMAAWMRGAQPQGAQAGGPGQGAAASPCSRPGTGQSGLARGISCPEALLAEEAAAALAAAAAGGPADALEPLANHHMWMANRGRAFGGYDPGAGHTGLLYCAKSVLEAAGGGRRSQLLGDGWQGPAG</sequence>
<accession>A0A835VUG6</accession>
<reference evidence="2" key="1">
    <citation type="journal article" date="2020" name="bioRxiv">
        <title>Comparative genomics of Chlamydomonas.</title>
        <authorList>
            <person name="Craig R.J."/>
            <person name="Hasan A.R."/>
            <person name="Ness R.W."/>
            <person name="Keightley P.D."/>
        </authorList>
    </citation>
    <scope>NUCLEOTIDE SEQUENCE</scope>
    <source>
        <strain evidence="2">SAG 7.73</strain>
    </source>
</reference>
<keyword evidence="3" id="KW-1185">Reference proteome</keyword>
<name>A0A835VUG6_CHLIN</name>
<feature type="region of interest" description="Disordered" evidence="1">
    <location>
        <begin position="1"/>
        <end position="28"/>
    </location>
</feature>
<gene>
    <name evidence="2" type="ORF">HXX76_010561</name>
</gene>
<dbReference type="AlphaFoldDB" id="A0A835VUG6"/>
<comment type="caution">
    <text evidence="2">The sequence shown here is derived from an EMBL/GenBank/DDBJ whole genome shotgun (WGS) entry which is preliminary data.</text>
</comment>
<protein>
    <submittedName>
        <fullName evidence="2">Uncharacterized protein</fullName>
    </submittedName>
</protein>
<feature type="compositionally biased region" description="Gly residues" evidence="1">
    <location>
        <begin position="92"/>
        <end position="108"/>
    </location>
</feature>
<dbReference type="Proteomes" id="UP000650467">
    <property type="component" value="Unassembled WGS sequence"/>
</dbReference>
<dbReference type="OrthoDB" id="552607at2759"/>